<keyword evidence="3" id="KW-1185">Reference proteome</keyword>
<dbReference type="Pfam" id="PF00753">
    <property type="entry name" value="Lactamase_B"/>
    <property type="match status" value="1"/>
</dbReference>
<dbReference type="InterPro" id="IPR036866">
    <property type="entry name" value="RibonucZ/Hydroxyglut_hydro"/>
</dbReference>
<reference evidence="2 3" key="1">
    <citation type="submission" date="2023-03" db="EMBL/GenBank/DDBJ databases">
        <title>Novel Species.</title>
        <authorList>
            <person name="Ma S."/>
        </authorList>
    </citation>
    <scope>NUCLEOTIDE SEQUENCE [LARGE SCALE GENOMIC DNA]</scope>
    <source>
        <strain evidence="2 3">LIND6LT2</strain>
    </source>
</reference>
<dbReference type="PANTHER" id="PTHR42951">
    <property type="entry name" value="METALLO-BETA-LACTAMASE DOMAIN-CONTAINING"/>
    <property type="match status" value="1"/>
</dbReference>
<dbReference type="InterPro" id="IPR001279">
    <property type="entry name" value="Metallo-B-lactamas"/>
</dbReference>
<gene>
    <name evidence="2" type="ORF">QBE51_12880</name>
</gene>
<dbReference type="SMART" id="SM00849">
    <property type="entry name" value="Lactamase_B"/>
    <property type="match status" value="1"/>
</dbReference>
<name>A0ABZ2Y5D8_9FIRM</name>
<organism evidence="2 3">
    <name type="scientific">Defluviitalea saccharophila</name>
    <dbReference type="NCBI Taxonomy" id="879970"/>
    <lineage>
        <taxon>Bacteria</taxon>
        <taxon>Bacillati</taxon>
        <taxon>Bacillota</taxon>
        <taxon>Clostridia</taxon>
        <taxon>Lachnospirales</taxon>
        <taxon>Defluviitaleaceae</taxon>
        <taxon>Defluviitalea</taxon>
    </lineage>
</organism>
<protein>
    <submittedName>
        <fullName evidence="2">MBL fold metallo-hydrolase</fullName>
    </submittedName>
</protein>
<proteinExistence type="predicted"/>
<accession>A0ABZ2Y5D8</accession>
<dbReference type="PANTHER" id="PTHR42951:SF15">
    <property type="entry name" value="METALLO-BETA-LACTAMASE SUPERFAMILY PROTEIN"/>
    <property type="match status" value="1"/>
</dbReference>
<dbReference type="Gene3D" id="3.60.15.10">
    <property type="entry name" value="Ribonuclease Z/Hydroxyacylglutathione hydrolase-like"/>
    <property type="match status" value="1"/>
</dbReference>
<dbReference type="CDD" id="cd07721">
    <property type="entry name" value="yflN-like_MBL-fold"/>
    <property type="match status" value="1"/>
</dbReference>
<dbReference type="RefSeq" id="WP_341876650.1">
    <property type="nucleotide sequence ID" value="NZ_CP121687.1"/>
</dbReference>
<feature type="domain" description="Metallo-beta-lactamase" evidence="1">
    <location>
        <begin position="20"/>
        <end position="225"/>
    </location>
</feature>
<dbReference type="Proteomes" id="UP001486565">
    <property type="component" value="Chromosome"/>
</dbReference>
<evidence type="ECO:0000259" key="1">
    <source>
        <dbReference type="SMART" id="SM00849"/>
    </source>
</evidence>
<evidence type="ECO:0000313" key="2">
    <source>
        <dbReference type="EMBL" id="WZL69664.1"/>
    </source>
</evidence>
<evidence type="ECO:0000313" key="3">
    <source>
        <dbReference type="Proteomes" id="UP001486565"/>
    </source>
</evidence>
<dbReference type="SUPFAM" id="SSF56281">
    <property type="entry name" value="Metallo-hydrolase/oxidoreductase"/>
    <property type="match status" value="1"/>
</dbReference>
<sequence>MEYKILSLSITMPFGNIENTVYPILLWDKQNIILVDCGFIGSLPLLEKELQRVGVSIQQLTGLVLTHHDHDHMGAAADLKKLNPDMKIYASAVEAPFISAKEKPLRLQQAEELQKMLPPEQQDFGKAFCNMLRQVEPVEVDVFLHDGEYMEWCGGCRVLATPGHTPGHISLLLERDSLIITGDAIALEDGKPVIANPQFTLDFEQATKSMEKLLALKAKTYYCYHGGTFINN</sequence>
<dbReference type="EMBL" id="CP121687">
    <property type="protein sequence ID" value="WZL69664.1"/>
    <property type="molecule type" value="Genomic_DNA"/>
</dbReference>
<dbReference type="InterPro" id="IPR050855">
    <property type="entry name" value="NDM-1-like"/>
</dbReference>